<organism evidence="2 3">
    <name type="scientific">Crenichthys baileyi</name>
    <name type="common">White River springfish</name>
    <dbReference type="NCBI Taxonomy" id="28760"/>
    <lineage>
        <taxon>Eukaryota</taxon>
        <taxon>Metazoa</taxon>
        <taxon>Chordata</taxon>
        <taxon>Craniata</taxon>
        <taxon>Vertebrata</taxon>
        <taxon>Euteleostomi</taxon>
        <taxon>Actinopterygii</taxon>
        <taxon>Neopterygii</taxon>
        <taxon>Teleostei</taxon>
        <taxon>Neoteleostei</taxon>
        <taxon>Acanthomorphata</taxon>
        <taxon>Ovalentaria</taxon>
        <taxon>Atherinomorphae</taxon>
        <taxon>Cyprinodontiformes</taxon>
        <taxon>Goodeidae</taxon>
        <taxon>Crenichthys</taxon>
    </lineage>
</organism>
<keyword evidence="1" id="KW-0472">Membrane</keyword>
<dbReference type="Proteomes" id="UP001311232">
    <property type="component" value="Unassembled WGS sequence"/>
</dbReference>
<dbReference type="EMBL" id="JAHHUM010002684">
    <property type="protein sequence ID" value="KAK5601409.1"/>
    <property type="molecule type" value="Genomic_DNA"/>
</dbReference>
<gene>
    <name evidence="2" type="ORF">CRENBAI_000205</name>
</gene>
<dbReference type="AlphaFoldDB" id="A0AAV9QVL3"/>
<evidence type="ECO:0000313" key="2">
    <source>
        <dbReference type="EMBL" id="KAK5601409.1"/>
    </source>
</evidence>
<comment type="caution">
    <text evidence="2">The sequence shown here is derived from an EMBL/GenBank/DDBJ whole genome shotgun (WGS) entry which is preliminary data.</text>
</comment>
<keyword evidence="1" id="KW-0812">Transmembrane</keyword>
<proteinExistence type="predicted"/>
<accession>A0AAV9QVL3</accession>
<evidence type="ECO:0000313" key="3">
    <source>
        <dbReference type="Proteomes" id="UP001311232"/>
    </source>
</evidence>
<evidence type="ECO:0000256" key="1">
    <source>
        <dbReference type="SAM" id="Phobius"/>
    </source>
</evidence>
<keyword evidence="1" id="KW-1133">Transmembrane helix</keyword>
<reference evidence="2 3" key="1">
    <citation type="submission" date="2021-06" db="EMBL/GenBank/DDBJ databases">
        <authorList>
            <person name="Palmer J.M."/>
        </authorList>
    </citation>
    <scope>NUCLEOTIDE SEQUENCE [LARGE SCALE GENOMIC DNA]</scope>
    <source>
        <strain evidence="2 3">MEX-2019</strain>
        <tissue evidence="2">Muscle</tissue>
    </source>
</reference>
<keyword evidence="3" id="KW-1185">Reference proteome</keyword>
<sequence>MNSSHNTENHFSPTFTESCFSRVNSCRLGDAAVSSLLKMAPSALSYLSSKNNCLRFALCLLSSCATCLYLFALIQLSNPHLAGTFGINNFQQNIGFLLIVKKCVDPLRNIK</sequence>
<name>A0AAV9QVL3_9TELE</name>
<feature type="transmembrane region" description="Helical" evidence="1">
    <location>
        <begin position="54"/>
        <end position="74"/>
    </location>
</feature>
<protein>
    <submittedName>
        <fullName evidence="2">Uncharacterized protein</fullName>
    </submittedName>
</protein>